<sequence length="204" mass="23419">MQSQFAVFEKYLPPKASRYCFDLWVKHGFTLKVVKGRSTKLGDFRFNKGKKPIITVNQDLNPYAFTVTYLHEVAHLQAFEKYGRRIAPHGAEWKNTFKEVLFPIVEAGAFPDELGLKLRRHLANPKAASCSDPVLMMALSRYDVHKSGILLAELVIGEEFLLESRHFKKEGKKRTRSICLEMKTGRKYLISEVARVERIAYTAP</sequence>
<gene>
    <name evidence="1" type="ORF">RT717_26825</name>
</gene>
<keyword evidence="2" id="KW-1185">Reference proteome</keyword>
<organism evidence="1 2">
    <name type="scientific">Imperialibacter roseus</name>
    <dbReference type="NCBI Taxonomy" id="1324217"/>
    <lineage>
        <taxon>Bacteria</taxon>
        <taxon>Pseudomonadati</taxon>
        <taxon>Bacteroidota</taxon>
        <taxon>Cytophagia</taxon>
        <taxon>Cytophagales</taxon>
        <taxon>Flammeovirgaceae</taxon>
        <taxon>Imperialibacter</taxon>
    </lineage>
</organism>
<reference evidence="1 2" key="1">
    <citation type="journal article" date="2023" name="Microbiol. Resour. Announc.">
        <title>Complete Genome Sequence of Imperialibacter roseus strain P4T.</title>
        <authorList>
            <person name="Tizabi D.R."/>
            <person name="Bachvaroff T."/>
            <person name="Hill R.T."/>
        </authorList>
    </citation>
    <scope>NUCLEOTIDE SEQUENCE [LARGE SCALE GENOMIC DNA]</scope>
    <source>
        <strain evidence="1 2">P4T</strain>
    </source>
</reference>
<dbReference type="Proteomes" id="UP001302349">
    <property type="component" value="Chromosome"/>
</dbReference>
<dbReference type="RefSeq" id="WP_317489397.1">
    <property type="nucleotide sequence ID" value="NZ_CP136051.1"/>
</dbReference>
<evidence type="ECO:0000313" key="1">
    <source>
        <dbReference type="EMBL" id="WOK06691.1"/>
    </source>
</evidence>
<name>A0ABZ0IPP4_9BACT</name>
<evidence type="ECO:0000313" key="2">
    <source>
        <dbReference type="Proteomes" id="UP001302349"/>
    </source>
</evidence>
<dbReference type="EMBL" id="CP136051">
    <property type="protein sequence ID" value="WOK06691.1"/>
    <property type="molecule type" value="Genomic_DNA"/>
</dbReference>
<protein>
    <submittedName>
        <fullName evidence="1">Transcription elongation protein SprT</fullName>
    </submittedName>
</protein>
<accession>A0ABZ0IPP4</accession>
<proteinExistence type="predicted"/>